<sequence length="308" mass="33981">MKMEGEMEVFTADAERARPACETLEPERLASPLVFSSPHSGRAYSEDFLAASALDLQMLRSSEDVAVDDLFAVAPLLGAPLLRANFPRAFLDVNREPYELDSKLFVEPLPDYANTRSLRVASGLGTIARVVSEGRPIYRERIPLAEGLARIETCYKPYHAQLEGLMNRAAEKFGAAYLIDCHSMPSRMPTGNSRRPYEPVNADFVIGDRHGASCDPAFSHRVHALLAGMGYRVARNKPYAGGFITTNYAARSRNRHALQIEINRALYIDEATLQPLPRYKEIKADLSRLVAEIAGGVAPGSTWRAAAE</sequence>
<proteinExistence type="predicted"/>
<dbReference type="SUPFAM" id="SSF53187">
    <property type="entry name" value="Zn-dependent exopeptidases"/>
    <property type="match status" value="1"/>
</dbReference>
<dbReference type="Gene3D" id="3.40.630.40">
    <property type="entry name" value="Zn-dependent exopeptidases"/>
    <property type="match status" value="1"/>
</dbReference>
<evidence type="ECO:0000313" key="1">
    <source>
        <dbReference type="EMBL" id="MCI4682454.1"/>
    </source>
</evidence>
<dbReference type="InterPro" id="IPR007709">
    <property type="entry name" value="N-FG_amidohydro"/>
</dbReference>
<dbReference type="EMBL" id="JAIVFP010000001">
    <property type="protein sequence ID" value="MCI4682454.1"/>
    <property type="molecule type" value="Genomic_DNA"/>
</dbReference>
<dbReference type="Proteomes" id="UP001139104">
    <property type="component" value="Unassembled WGS sequence"/>
</dbReference>
<gene>
    <name evidence="1" type="ORF">K2U94_06720</name>
</gene>
<keyword evidence="2" id="KW-1185">Reference proteome</keyword>
<name>A0ABS9Z447_9HYPH</name>
<dbReference type="Pfam" id="PF05013">
    <property type="entry name" value="FGase"/>
    <property type="match status" value="1"/>
</dbReference>
<accession>A0ABS9Z447</accession>
<reference evidence="1" key="1">
    <citation type="journal article" date="2022" name="ISME J.">
        <title>Identification of active gaseous-alkane degraders at natural gas seeps.</title>
        <authorList>
            <person name="Farhan Ul Haque M."/>
            <person name="Hernandez M."/>
            <person name="Crombie A.T."/>
            <person name="Murrell J.C."/>
        </authorList>
    </citation>
    <scope>NUCLEOTIDE SEQUENCE</scope>
    <source>
        <strain evidence="1">PC2</strain>
    </source>
</reference>
<evidence type="ECO:0000313" key="2">
    <source>
        <dbReference type="Proteomes" id="UP001139104"/>
    </source>
</evidence>
<comment type="caution">
    <text evidence="1">The sequence shown here is derived from an EMBL/GenBank/DDBJ whole genome shotgun (WGS) entry which is preliminary data.</text>
</comment>
<protein>
    <submittedName>
        <fullName evidence="1">N-formylglutamate amidohydrolase</fullName>
    </submittedName>
</protein>
<organism evidence="1 2">
    <name type="scientific">Candidatus Rhodoblastus alkanivorans</name>
    <dbReference type="NCBI Taxonomy" id="2954117"/>
    <lineage>
        <taxon>Bacteria</taxon>
        <taxon>Pseudomonadati</taxon>
        <taxon>Pseudomonadota</taxon>
        <taxon>Alphaproteobacteria</taxon>
        <taxon>Hyphomicrobiales</taxon>
        <taxon>Rhodoblastaceae</taxon>
        <taxon>Rhodoblastus</taxon>
    </lineage>
</organism>